<reference evidence="2 3" key="1">
    <citation type="journal article" date="2017" name="Int. J. Syst. Evol. Microbiol.">
        <title>Bacillus notoginsengisoli sp. nov., a novel bacterium isolated from the rhizosphere of Panax notoginseng.</title>
        <authorList>
            <person name="Zhang M.Y."/>
            <person name="Cheng J."/>
            <person name="Cai Y."/>
            <person name="Zhang T.Y."/>
            <person name="Wu Y.Y."/>
            <person name="Manikprabhu D."/>
            <person name="Li W.J."/>
            <person name="Zhang Y.X."/>
        </authorList>
    </citation>
    <scope>NUCLEOTIDE SEQUENCE [LARGE SCALE GENOMIC DNA]</scope>
    <source>
        <strain evidence="2 3">JCM 30743</strain>
    </source>
</reference>
<feature type="domain" description="N-acetyltransferase" evidence="1">
    <location>
        <begin position="3"/>
        <end position="138"/>
    </location>
</feature>
<dbReference type="RefSeq" id="WP_118922018.1">
    <property type="nucleotide sequence ID" value="NZ_QWEG01000010.1"/>
</dbReference>
<protein>
    <recommendedName>
        <fullName evidence="1">N-acetyltransferase domain-containing protein</fullName>
    </recommendedName>
</protein>
<dbReference type="GO" id="GO:0016747">
    <property type="term" value="F:acyltransferase activity, transferring groups other than amino-acyl groups"/>
    <property type="evidence" value="ECO:0007669"/>
    <property type="project" value="InterPro"/>
</dbReference>
<dbReference type="Proteomes" id="UP000284416">
    <property type="component" value="Unassembled WGS sequence"/>
</dbReference>
<dbReference type="InterPro" id="IPR016181">
    <property type="entry name" value="Acyl_CoA_acyltransferase"/>
</dbReference>
<comment type="caution">
    <text evidence="2">The sequence shown here is derived from an EMBL/GenBank/DDBJ whole genome shotgun (WGS) entry which is preliminary data.</text>
</comment>
<organism evidence="2 3">
    <name type="scientific">Neobacillus notoginsengisoli</name>
    <dbReference type="NCBI Taxonomy" id="1578198"/>
    <lineage>
        <taxon>Bacteria</taxon>
        <taxon>Bacillati</taxon>
        <taxon>Bacillota</taxon>
        <taxon>Bacilli</taxon>
        <taxon>Bacillales</taxon>
        <taxon>Bacillaceae</taxon>
        <taxon>Neobacillus</taxon>
    </lineage>
</organism>
<evidence type="ECO:0000259" key="1">
    <source>
        <dbReference type="PROSITE" id="PS51186"/>
    </source>
</evidence>
<proteinExistence type="predicted"/>
<dbReference type="PROSITE" id="PS51186">
    <property type="entry name" value="GNAT"/>
    <property type="match status" value="1"/>
</dbReference>
<name>A0A417YQP1_9BACI</name>
<dbReference type="AlphaFoldDB" id="A0A417YQP1"/>
<evidence type="ECO:0000313" key="3">
    <source>
        <dbReference type="Proteomes" id="UP000284416"/>
    </source>
</evidence>
<dbReference type="EMBL" id="QWEG01000010">
    <property type="protein sequence ID" value="RHW37181.1"/>
    <property type="molecule type" value="Genomic_DNA"/>
</dbReference>
<evidence type="ECO:0000313" key="2">
    <source>
        <dbReference type="EMBL" id="RHW37181.1"/>
    </source>
</evidence>
<dbReference type="OrthoDB" id="2678531at2"/>
<sequence length="147" mass="16252">MELTMRSGERADFARIIEFLEKAGLGTAGVTEETANLFLLAEKDGAIRGSLGIEQYGTFGLLRSLAITPGVNEQELLSMFEQMLLLAKNKGIASLYLATNKREAIPFFEMAGFTMIVRSELPPDFFNSPHVLNILNVDNSVFLKFSI</sequence>
<dbReference type="SUPFAM" id="SSF55729">
    <property type="entry name" value="Acyl-CoA N-acyltransferases (Nat)"/>
    <property type="match status" value="1"/>
</dbReference>
<keyword evidence="3" id="KW-1185">Reference proteome</keyword>
<accession>A0A417YQP1</accession>
<gene>
    <name evidence="2" type="ORF">D1B31_15515</name>
</gene>
<dbReference type="InterPro" id="IPR000182">
    <property type="entry name" value="GNAT_dom"/>
</dbReference>
<dbReference type="Gene3D" id="3.40.630.30">
    <property type="match status" value="1"/>
</dbReference>